<organism evidence="1 2">
    <name type="scientific">Rotaria sordida</name>
    <dbReference type="NCBI Taxonomy" id="392033"/>
    <lineage>
        <taxon>Eukaryota</taxon>
        <taxon>Metazoa</taxon>
        <taxon>Spiralia</taxon>
        <taxon>Gnathifera</taxon>
        <taxon>Rotifera</taxon>
        <taxon>Eurotatoria</taxon>
        <taxon>Bdelloidea</taxon>
        <taxon>Philodinida</taxon>
        <taxon>Philodinidae</taxon>
        <taxon>Rotaria</taxon>
    </lineage>
</organism>
<accession>A0A820FXL5</accession>
<protein>
    <recommendedName>
        <fullName evidence="3">Cadherin domain-containing protein</fullName>
    </recommendedName>
</protein>
<dbReference type="Proteomes" id="UP000663874">
    <property type="component" value="Unassembled WGS sequence"/>
</dbReference>
<gene>
    <name evidence="1" type="ORF">FNK824_LOCUS39437</name>
</gene>
<sequence>NHIHVFRFLSGLHAEIRSVYLIYIRVLVNPPLIGSTTITLIDQNDQIPTFEIRSIVSSIVENESGNRIIAQIQAFDRDVDYTKNYVQMHLNDNV</sequence>
<dbReference type="GO" id="GO:0016020">
    <property type="term" value="C:membrane"/>
    <property type="evidence" value="ECO:0007669"/>
    <property type="project" value="InterPro"/>
</dbReference>
<dbReference type="InterPro" id="IPR015919">
    <property type="entry name" value="Cadherin-like_sf"/>
</dbReference>
<proteinExistence type="predicted"/>
<dbReference type="EMBL" id="CAJOBE010025778">
    <property type="protein sequence ID" value="CAF4269790.1"/>
    <property type="molecule type" value="Genomic_DNA"/>
</dbReference>
<evidence type="ECO:0000313" key="2">
    <source>
        <dbReference type="Proteomes" id="UP000663874"/>
    </source>
</evidence>
<evidence type="ECO:0008006" key="3">
    <source>
        <dbReference type="Google" id="ProtNLM"/>
    </source>
</evidence>
<evidence type="ECO:0000313" key="1">
    <source>
        <dbReference type="EMBL" id="CAF4269790.1"/>
    </source>
</evidence>
<name>A0A820FXL5_9BILA</name>
<dbReference type="GO" id="GO:0005509">
    <property type="term" value="F:calcium ion binding"/>
    <property type="evidence" value="ECO:0007669"/>
    <property type="project" value="InterPro"/>
</dbReference>
<feature type="non-terminal residue" evidence="1">
    <location>
        <position position="1"/>
    </location>
</feature>
<reference evidence="1" key="1">
    <citation type="submission" date="2021-02" db="EMBL/GenBank/DDBJ databases">
        <authorList>
            <person name="Nowell W R."/>
        </authorList>
    </citation>
    <scope>NUCLEOTIDE SEQUENCE</scope>
</reference>
<dbReference type="AlphaFoldDB" id="A0A820FXL5"/>
<feature type="non-terminal residue" evidence="1">
    <location>
        <position position="94"/>
    </location>
</feature>
<dbReference type="SUPFAM" id="SSF49313">
    <property type="entry name" value="Cadherin-like"/>
    <property type="match status" value="1"/>
</dbReference>
<comment type="caution">
    <text evidence="1">The sequence shown here is derived from an EMBL/GenBank/DDBJ whole genome shotgun (WGS) entry which is preliminary data.</text>
</comment>